<protein>
    <submittedName>
        <fullName evidence="1">Uncharacterized protein</fullName>
    </submittedName>
</protein>
<dbReference type="OrthoDB" id="1448549at2"/>
<evidence type="ECO:0000313" key="1">
    <source>
        <dbReference type="EMBL" id="SEA62377.1"/>
    </source>
</evidence>
<gene>
    <name evidence="1" type="ORF">SAMN04487990_1212</name>
</gene>
<proteinExistence type="predicted"/>
<accession>A0A1H4CPU7</accession>
<evidence type="ECO:0000313" key="2">
    <source>
        <dbReference type="Proteomes" id="UP000198846"/>
    </source>
</evidence>
<organism evidence="1 2">
    <name type="scientific">Bizionia paragorgiae</name>
    <dbReference type="NCBI Taxonomy" id="283786"/>
    <lineage>
        <taxon>Bacteria</taxon>
        <taxon>Pseudomonadati</taxon>
        <taxon>Bacteroidota</taxon>
        <taxon>Flavobacteriia</taxon>
        <taxon>Flavobacteriales</taxon>
        <taxon>Flavobacteriaceae</taxon>
        <taxon>Bizionia</taxon>
    </lineage>
</organism>
<dbReference type="Proteomes" id="UP000198846">
    <property type="component" value="Unassembled WGS sequence"/>
</dbReference>
<dbReference type="RefSeq" id="WP_092136219.1">
    <property type="nucleotide sequence ID" value="NZ_FNQK01000021.1"/>
</dbReference>
<keyword evidence="2" id="KW-1185">Reference proteome</keyword>
<reference evidence="1 2" key="1">
    <citation type="submission" date="2016-10" db="EMBL/GenBank/DDBJ databases">
        <authorList>
            <person name="de Groot N.N."/>
        </authorList>
    </citation>
    <scope>NUCLEOTIDE SEQUENCE [LARGE SCALE GENOMIC DNA]</scope>
    <source>
        <strain evidence="1 2">DSM 23842</strain>
    </source>
</reference>
<dbReference type="EMBL" id="FNQK01000021">
    <property type="protein sequence ID" value="SEA62377.1"/>
    <property type="molecule type" value="Genomic_DNA"/>
</dbReference>
<sequence length="160" mass="18862">MKKLLILLVVLNVTYNSYSQNPLLLKQSEIENRLFVSQNKLEPVLKLYYNQEIGVAYFQNDELFFFKPENGIKKLYVNSDDLTRLNKPFRFSDSVEMLLIKVTDLDFDLDRLNCKQISNFKSLKYVFFIIETKQDTIKKLAKPNCFSNAILQYIKIEIPS</sequence>
<dbReference type="AlphaFoldDB" id="A0A1H4CPU7"/>
<name>A0A1H4CPU7_BIZPA</name>